<protein>
    <submittedName>
        <fullName evidence="1">Uncharacterized protein</fullName>
    </submittedName>
</protein>
<name>A0A7S2LWD1_9STRA</name>
<dbReference type="AlphaFoldDB" id="A0A7S2LWD1"/>
<organism evidence="1">
    <name type="scientific">Skeletonema marinoi</name>
    <dbReference type="NCBI Taxonomy" id="267567"/>
    <lineage>
        <taxon>Eukaryota</taxon>
        <taxon>Sar</taxon>
        <taxon>Stramenopiles</taxon>
        <taxon>Ochrophyta</taxon>
        <taxon>Bacillariophyta</taxon>
        <taxon>Coscinodiscophyceae</taxon>
        <taxon>Thalassiosirophycidae</taxon>
        <taxon>Thalassiosirales</taxon>
        <taxon>Skeletonemataceae</taxon>
        <taxon>Skeletonema</taxon>
        <taxon>Skeletonema marinoi-dohrnii complex</taxon>
    </lineage>
</organism>
<proteinExistence type="predicted"/>
<dbReference type="EMBL" id="HBGZ01023323">
    <property type="protein sequence ID" value="CAD9618259.1"/>
    <property type="molecule type" value="Transcribed_RNA"/>
</dbReference>
<sequence length="114" mass="13160">MQQIGTAYNGEYWRGRERRSYLRDEVIISTLQPIKPSKQYTKSLILKVGLRRSSHLHHCYYLKPLLQLTIRSRFQFNRVAQDQLGSLCGLSSGCTNASISILLAHLLGFYYLPL</sequence>
<gene>
    <name evidence="1" type="ORF">SMAR0320_LOCUS16597</name>
</gene>
<reference evidence="1" key="1">
    <citation type="submission" date="2021-01" db="EMBL/GenBank/DDBJ databases">
        <authorList>
            <person name="Corre E."/>
            <person name="Pelletier E."/>
            <person name="Niang G."/>
            <person name="Scheremetjew M."/>
            <person name="Finn R."/>
            <person name="Kale V."/>
            <person name="Holt S."/>
            <person name="Cochrane G."/>
            <person name="Meng A."/>
            <person name="Brown T."/>
            <person name="Cohen L."/>
        </authorList>
    </citation>
    <scope>NUCLEOTIDE SEQUENCE</scope>
    <source>
        <strain evidence="1">SM1012Den-03</strain>
    </source>
</reference>
<evidence type="ECO:0000313" key="1">
    <source>
        <dbReference type="EMBL" id="CAD9618259.1"/>
    </source>
</evidence>
<accession>A0A7S2LWD1</accession>